<keyword evidence="5" id="KW-0573">Peptidoglycan synthesis</keyword>
<keyword evidence="2" id="KW-0732">Signal</keyword>
<dbReference type="Pfam" id="PF00768">
    <property type="entry name" value="Peptidase_S11"/>
    <property type="match status" value="1"/>
</dbReference>
<gene>
    <name evidence="11" type="ORF">C7R93_29865</name>
</gene>
<feature type="binding site" evidence="8">
    <location>
        <position position="247"/>
    </location>
    <ligand>
        <name>substrate</name>
    </ligand>
</feature>
<comment type="caution">
    <text evidence="11">The sequence shown here is derived from an EMBL/GenBank/DDBJ whole genome shotgun (WGS) entry which is preliminary data.</text>
</comment>
<evidence type="ECO:0000313" key="11">
    <source>
        <dbReference type="EMBL" id="PSJ85454.1"/>
    </source>
</evidence>
<evidence type="ECO:0000259" key="10">
    <source>
        <dbReference type="Pfam" id="PF00768"/>
    </source>
</evidence>
<protein>
    <submittedName>
        <fullName evidence="11">D-alanyl-D-alanine carboxypeptidase</fullName>
    </submittedName>
</protein>
<dbReference type="AlphaFoldDB" id="A0A2P7UEP7"/>
<evidence type="ECO:0000313" key="12">
    <source>
        <dbReference type="Proteomes" id="UP000240419"/>
    </source>
</evidence>
<dbReference type="InterPro" id="IPR012338">
    <property type="entry name" value="Beta-lactam/transpept-like"/>
</dbReference>
<dbReference type="OrthoDB" id="9791132at2"/>
<keyword evidence="3" id="KW-0378">Hydrolase</keyword>
<feature type="active site" evidence="7">
    <location>
        <position position="135"/>
    </location>
</feature>
<keyword evidence="4" id="KW-0133">Cell shape</keyword>
<evidence type="ECO:0000256" key="6">
    <source>
        <dbReference type="ARBA" id="ARBA00023316"/>
    </source>
</evidence>
<dbReference type="PANTHER" id="PTHR21581">
    <property type="entry name" value="D-ALANYL-D-ALANINE CARBOXYPEPTIDASE"/>
    <property type="match status" value="1"/>
</dbReference>
<dbReference type="InterPro" id="IPR001967">
    <property type="entry name" value="Peptidase_S11_N"/>
</dbReference>
<evidence type="ECO:0000256" key="8">
    <source>
        <dbReference type="PIRSR" id="PIRSR618044-2"/>
    </source>
</evidence>
<keyword evidence="11" id="KW-0645">Protease</keyword>
<keyword evidence="12" id="KW-1185">Reference proteome</keyword>
<dbReference type="GO" id="GO:0006508">
    <property type="term" value="P:proteolysis"/>
    <property type="evidence" value="ECO:0007669"/>
    <property type="project" value="InterPro"/>
</dbReference>
<evidence type="ECO:0000256" key="4">
    <source>
        <dbReference type="ARBA" id="ARBA00022960"/>
    </source>
</evidence>
<dbReference type="InterPro" id="IPR018044">
    <property type="entry name" value="Peptidase_S11"/>
</dbReference>
<dbReference type="GO" id="GO:0009252">
    <property type="term" value="P:peptidoglycan biosynthetic process"/>
    <property type="evidence" value="ECO:0007669"/>
    <property type="project" value="UniProtKB-KW"/>
</dbReference>
<evidence type="ECO:0000256" key="7">
    <source>
        <dbReference type="PIRSR" id="PIRSR618044-1"/>
    </source>
</evidence>
<dbReference type="GO" id="GO:0071555">
    <property type="term" value="P:cell wall organization"/>
    <property type="evidence" value="ECO:0007669"/>
    <property type="project" value="UniProtKB-KW"/>
</dbReference>
<evidence type="ECO:0000256" key="2">
    <source>
        <dbReference type="ARBA" id="ARBA00022729"/>
    </source>
</evidence>
<sequence length="297" mass="32210">MRKTTWAVLMLIIFVGLTLLRDTELAEADWKFQGPIRLQEKTYEKVDARAALLIDSHTGEVMYAQNADTPYPVASMSKMLTEYILLEAIKEERVDWADEIVISENAAAAGGARVHLVAGEAYPIKDLYKAMAIGSANNAAVAIGEYLAGSTSAFAEQMNLKAAELNLRSSSFVNASGLDNGDGQNEMTARDVGMLAYHLLNDFPDIVKWTVEPSVELASTKENVANTNLMLDGGNADWSVAGLDGLKTGYTSAAGYCFTATAKRGDKRLISVVMGAEEDAVRFTETKKLMERGFDIG</sequence>
<dbReference type="PANTHER" id="PTHR21581:SF11">
    <property type="entry name" value="D-ALANYL-D-ALANINE CARBOXYPEPTIDASE DACA"/>
    <property type="match status" value="1"/>
</dbReference>
<name>A0A2P7UEP7_9BACL</name>
<keyword evidence="11" id="KW-0121">Carboxypeptidase</keyword>
<organism evidence="11 12">
    <name type="scientific">Brevibacillus fortis</name>
    <dbReference type="NCBI Taxonomy" id="2126352"/>
    <lineage>
        <taxon>Bacteria</taxon>
        <taxon>Bacillati</taxon>
        <taxon>Bacillota</taxon>
        <taxon>Bacilli</taxon>
        <taxon>Bacillales</taxon>
        <taxon>Paenibacillaceae</taxon>
        <taxon>Brevibacillus</taxon>
    </lineage>
</organism>
<evidence type="ECO:0000256" key="9">
    <source>
        <dbReference type="RuleBase" id="RU004016"/>
    </source>
</evidence>
<comment type="similarity">
    <text evidence="1 9">Belongs to the peptidase S11 family.</text>
</comment>
<evidence type="ECO:0000256" key="1">
    <source>
        <dbReference type="ARBA" id="ARBA00007164"/>
    </source>
</evidence>
<dbReference type="SUPFAM" id="SSF56601">
    <property type="entry name" value="beta-lactamase/transpeptidase-like"/>
    <property type="match status" value="1"/>
</dbReference>
<evidence type="ECO:0000256" key="5">
    <source>
        <dbReference type="ARBA" id="ARBA00022984"/>
    </source>
</evidence>
<dbReference type="GO" id="GO:0009002">
    <property type="term" value="F:serine-type D-Ala-D-Ala carboxypeptidase activity"/>
    <property type="evidence" value="ECO:0007669"/>
    <property type="project" value="InterPro"/>
</dbReference>
<dbReference type="RefSeq" id="WP_106842178.1">
    <property type="nucleotide sequence ID" value="NZ_JARMEZ010000027.1"/>
</dbReference>
<dbReference type="EMBL" id="PXZM01000085">
    <property type="protein sequence ID" value="PSJ85454.1"/>
    <property type="molecule type" value="Genomic_DNA"/>
</dbReference>
<feature type="domain" description="Peptidase S11 D-alanyl-D-alanine carboxypeptidase A N-terminal" evidence="10">
    <location>
        <begin position="43"/>
        <end position="277"/>
    </location>
</feature>
<dbReference type="PRINTS" id="PR00725">
    <property type="entry name" value="DADACBPTASE1"/>
</dbReference>
<feature type="active site" description="Proton acceptor" evidence="7">
    <location>
        <position position="78"/>
    </location>
</feature>
<keyword evidence="6" id="KW-0961">Cell wall biogenesis/degradation</keyword>
<evidence type="ECO:0000256" key="3">
    <source>
        <dbReference type="ARBA" id="ARBA00022801"/>
    </source>
</evidence>
<feature type="active site" description="Acyl-ester intermediate" evidence="7">
    <location>
        <position position="75"/>
    </location>
</feature>
<proteinExistence type="inferred from homology"/>
<dbReference type="GO" id="GO:0008360">
    <property type="term" value="P:regulation of cell shape"/>
    <property type="evidence" value="ECO:0007669"/>
    <property type="project" value="UniProtKB-KW"/>
</dbReference>
<reference evidence="11 12" key="1">
    <citation type="submission" date="2018-03" db="EMBL/GenBank/DDBJ databases">
        <title>Brevisbacillus phylogenomics.</title>
        <authorList>
            <person name="Dunlap C."/>
        </authorList>
    </citation>
    <scope>NUCLEOTIDE SEQUENCE [LARGE SCALE GENOMIC DNA]</scope>
    <source>
        <strain evidence="11 12">NRRL NRS-1210</strain>
    </source>
</reference>
<dbReference type="Proteomes" id="UP000240419">
    <property type="component" value="Unassembled WGS sequence"/>
</dbReference>
<accession>A0A2P7UEP7</accession>
<dbReference type="Gene3D" id="3.40.710.10">
    <property type="entry name" value="DD-peptidase/beta-lactamase superfamily"/>
    <property type="match status" value="1"/>
</dbReference>